<name>X1C5W9_9ZZZZ</name>
<dbReference type="GO" id="GO:0007165">
    <property type="term" value="P:signal transduction"/>
    <property type="evidence" value="ECO:0007669"/>
    <property type="project" value="InterPro"/>
</dbReference>
<gene>
    <name evidence="2" type="ORF">S01H4_50455</name>
</gene>
<reference evidence="2" key="1">
    <citation type="journal article" date="2014" name="Front. Microbiol.">
        <title>High frequency of phylogenetically diverse reductive dehalogenase-homologous genes in deep subseafloor sedimentary metagenomes.</title>
        <authorList>
            <person name="Kawai M."/>
            <person name="Futagami T."/>
            <person name="Toyoda A."/>
            <person name="Takaki Y."/>
            <person name="Nishi S."/>
            <person name="Hori S."/>
            <person name="Arai W."/>
            <person name="Tsubouchi T."/>
            <person name="Morono Y."/>
            <person name="Uchiyama I."/>
            <person name="Ito T."/>
            <person name="Fujiyama A."/>
            <person name="Inagaki F."/>
            <person name="Takami H."/>
        </authorList>
    </citation>
    <scope>NUCLEOTIDE SEQUENCE</scope>
    <source>
        <strain evidence="2">Expedition CK06-06</strain>
    </source>
</reference>
<dbReference type="Pfam" id="PF13676">
    <property type="entry name" value="TIR_2"/>
    <property type="match status" value="1"/>
</dbReference>
<sequence length="266" mass="30358">SLFLYPALATSTYFDAAWHLIQADYELKISKRKELLNIGVDYLKASAKLFSKAGYKNKEKEVLKSVKRVNKEEKILISALNTIKKPSISSSTEGIVAPSCPIETSQSPRIGEIQQYTEEVSMFLEKDSKIEKLTDKIRIFVSYATADSDYFQVSNISNLLAENPDIGKVFYWEEDLQDDIYEYMNKNLAKCDIFLIFCSANANQSEPVQMEWQAALKIKKKIIPVFINESDIPPLLSTKLGVQFIENNIKKTTDQIYQLVLKKLNL</sequence>
<feature type="domain" description="TIR" evidence="1">
    <location>
        <begin position="136"/>
        <end position="266"/>
    </location>
</feature>
<dbReference type="Gene3D" id="3.40.50.10140">
    <property type="entry name" value="Toll/interleukin-1 receptor homology (TIR) domain"/>
    <property type="match status" value="1"/>
</dbReference>
<organism evidence="2">
    <name type="scientific">marine sediment metagenome</name>
    <dbReference type="NCBI Taxonomy" id="412755"/>
    <lineage>
        <taxon>unclassified sequences</taxon>
        <taxon>metagenomes</taxon>
        <taxon>ecological metagenomes</taxon>
    </lineage>
</organism>
<accession>X1C5W9</accession>
<evidence type="ECO:0000259" key="1">
    <source>
        <dbReference type="SMART" id="SM00255"/>
    </source>
</evidence>
<dbReference type="InterPro" id="IPR035897">
    <property type="entry name" value="Toll_tir_struct_dom_sf"/>
</dbReference>
<feature type="non-terminal residue" evidence="2">
    <location>
        <position position="1"/>
    </location>
</feature>
<comment type="caution">
    <text evidence="2">The sequence shown here is derived from an EMBL/GenBank/DDBJ whole genome shotgun (WGS) entry which is preliminary data.</text>
</comment>
<dbReference type="EMBL" id="BART01028648">
    <property type="protein sequence ID" value="GAG91803.1"/>
    <property type="molecule type" value="Genomic_DNA"/>
</dbReference>
<dbReference type="InterPro" id="IPR000157">
    <property type="entry name" value="TIR_dom"/>
</dbReference>
<dbReference type="SMART" id="SM00255">
    <property type="entry name" value="TIR"/>
    <property type="match status" value="1"/>
</dbReference>
<proteinExistence type="predicted"/>
<dbReference type="SUPFAM" id="SSF52200">
    <property type="entry name" value="Toll/Interleukin receptor TIR domain"/>
    <property type="match status" value="1"/>
</dbReference>
<evidence type="ECO:0000313" key="2">
    <source>
        <dbReference type="EMBL" id="GAG91803.1"/>
    </source>
</evidence>
<protein>
    <recommendedName>
        <fullName evidence="1">TIR domain-containing protein</fullName>
    </recommendedName>
</protein>
<dbReference type="AlphaFoldDB" id="X1C5W9"/>